<feature type="compositionally biased region" description="Basic residues" evidence="3">
    <location>
        <begin position="57"/>
        <end position="92"/>
    </location>
</feature>
<dbReference type="InterPro" id="IPR008996">
    <property type="entry name" value="IL1/FGF"/>
</dbReference>
<evidence type="ECO:0000256" key="1">
    <source>
        <dbReference type="ARBA" id="ARBA00007936"/>
    </source>
</evidence>
<dbReference type="Pfam" id="PF00167">
    <property type="entry name" value="FGF"/>
    <property type="match status" value="1"/>
</dbReference>
<keyword evidence="5" id="KW-1185">Reference proteome</keyword>
<feature type="region of interest" description="Disordered" evidence="3">
    <location>
        <begin position="1"/>
        <end position="40"/>
    </location>
</feature>
<evidence type="ECO:0000256" key="3">
    <source>
        <dbReference type="SAM" id="MobiDB-lite"/>
    </source>
</evidence>
<accession>A0A9P0G8Z6</accession>
<dbReference type="OrthoDB" id="5987799at2759"/>
<protein>
    <recommendedName>
        <fullName evidence="2">Fibroblast growth factor</fullName>
        <shortName evidence="2">FGF</shortName>
    </recommendedName>
</protein>
<evidence type="ECO:0000313" key="5">
    <source>
        <dbReference type="Proteomes" id="UP001153636"/>
    </source>
</evidence>
<dbReference type="Proteomes" id="UP001153636">
    <property type="component" value="Chromosome 2"/>
</dbReference>
<feature type="compositionally biased region" description="Polar residues" evidence="3">
    <location>
        <begin position="1"/>
        <end position="10"/>
    </location>
</feature>
<dbReference type="Gene3D" id="2.80.10.50">
    <property type="match status" value="1"/>
</dbReference>
<proteinExistence type="inferred from homology"/>
<feature type="region of interest" description="Disordered" evidence="3">
    <location>
        <begin position="56"/>
        <end position="92"/>
    </location>
</feature>
<evidence type="ECO:0000313" key="4">
    <source>
        <dbReference type="EMBL" id="CAH1106624.1"/>
    </source>
</evidence>
<dbReference type="InterPro" id="IPR056378">
    <property type="entry name" value="Let-756-like_FGF"/>
</dbReference>
<sequence>MNNNIGNNIRDSAVISEDSSSEDDIDSSEDEGDCASTNGNYRDRRSLQWCPVDTYKHNQRNHNHPHHKQHHNHQHHIQPHHQLHHHPRHHPPVKVVWPPPSNATPSTSSSNQFRFSNVRIGNPKLGAKMQLYCKTGHHLAIYPDGKVRGTGDENDLHTYLELSAAGYPGHVRIRGLLTNLYIAMDRRGRLYGESRIDPPAEADPMMESTVFIESFQGSYTAYLSRRYAHLGWYIGIKRNGKIKKGPLTGYGQKAVKFLPRRHKFE</sequence>
<feature type="compositionally biased region" description="Acidic residues" evidence="3">
    <location>
        <begin position="19"/>
        <end position="33"/>
    </location>
</feature>
<organism evidence="4 5">
    <name type="scientific">Psylliodes chrysocephalus</name>
    <dbReference type="NCBI Taxonomy" id="3402493"/>
    <lineage>
        <taxon>Eukaryota</taxon>
        <taxon>Metazoa</taxon>
        <taxon>Ecdysozoa</taxon>
        <taxon>Arthropoda</taxon>
        <taxon>Hexapoda</taxon>
        <taxon>Insecta</taxon>
        <taxon>Pterygota</taxon>
        <taxon>Neoptera</taxon>
        <taxon>Endopterygota</taxon>
        <taxon>Coleoptera</taxon>
        <taxon>Polyphaga</taxon>
        <taxon>Cucujiformia</taxon>
        <taxon>Chrysomeloidea</taxon>
        <taxon>Chrysomelidae</taxon>
        <taxon>Galerucinae</taxon>
        <taxon>Alticini</taxon>
        <taxon>Psylliodes</taxon>
    </lineage>
</organism>
<gene>
    <name evidence="4" type="ORF">PSYICH_LOCUS7311</name>
</gene>
<dbReference type="AlphaFoldDB" id="A0A9P0G8Z6"/>
<dbReference type="InterPro" id="IPR002209">
    <property type="entry name" value="Fibroblast_GF_fam"/>
</dbReference>
<dbReference type="GO" id="GO:0008083">
    <property type="term" value="F:growth factor activity"/>
    <property type="evidence" value="ECO:0007669"/>
    <property type="project" value="InterPro"/>
</dbReference>
<evidence type="ECO:0000256" key="2">
    <source>
        <dbReference type="RuleBase" id="RU049442"/>
    </source>
</evidence>
<name>A0A9P0G8Z6_9CUCU</name>
<dbReference type="PRINTS" id="PR00262">
    <property type="entry name" value="IL1HBGF"/>
</dbReference>
<comment type="similarity">
    <text evidence="1 2">Belongs to the heparin-binding growth factors family.</text>
</comment>
<dbReference type="CDD" id="cd00058">
    <property type="entry name" value="beta-trefoil_FGF"/>
    <property type="match status" value="1"/>
</dbReference>
<dbReference type="SMART" id="SM00442">
    <property type="entry name" value="FGF"/>
    <property type="match status" value="1"/>
</dbReference>
<reference evidence="4" key="1">
    <citation type="submission" date="2022-01" db="EMBL/GenBank/DDBJ databases">
        <authorList>
            <person name="King R."/>
        </authorList>
    </citation>
    <scope>NUCLEOTIDE SEQUENCE</scope>
</reference>
<dbReference type="SUPFAM" id="SSF50353">
    <property type="entry name" value="Cytokine"/>
    <property type="match status" value="1"/>
</dbReference>
<dbReference type="PANTHER" id="PTHR11486">
    <property type="entry name" value="FIBROBLAST GROWTH FACTOR"/>
    <property type="match status" value="1"/>
</dbReference>
<dbReference type="PRINTS" id="PR00263">
    <property type="entry name" value="HBGFFGF"/>
</dbReference>
<dbReference type="EMBL" id="OV651814">
    <property type="protein sequence ID" value="CAH1106624.1"/>
    <property type="molecule type" value="Genomic_DNA"/>
</dbReference>